<accession>A0A5Q5CLV8</accession>
<dbReference type="AlphaFoldDB" id="A0A5Q5CLV8"/>
<dbReference type="SUPFAM" id="SSF52540">
    <property type="entry name" value="P-loop containing nucleoside triphosphate hydrolases"/>
    <property type="match status" value="1"/>
</dbReference>
<gene>
    <name evidence="1" type="ordered locus">Mjls_4596</name>
</gene>
<proteinExistence type="predicted"/>
<dbReference type="Gene3D" id="3.40.50.300">
    <property type="entry name" value="P-loop containing nucleotide triphosphate hydrolases"/>
    <property type="match status" value="1"/>
</dbReference>
<protein>
    <submittedName>
        <fullName evidence="1">Conserved hypothetical cytosolic protein</fullName>
    </submittedName>
</protein>
<dbReference type="EMBL" id="CP000580">
    <property type="protein sequence ID" value="ABO00362.1"/>
    <property type="molecule type" value="Genomic_DNA"/>
</dbReference>
<dbReference type="InterPro" id="IPR027417">
    <property type="entry name" value="P-loop_NTPase"/>
</dbReference>
<organism evidence="1">
    <name type="scientific">Mycobacterium sp. (strain JLS)</name>
    <dbReference type="NCBI Taxonomy" id="164757"/>
    <lineage>
        <taxon>Bacteria</taxon>
        <taxon>Bacillati</taxon>
        <taxon>Actinomycetota</taxon>
        <taxon>Actinomycetes</taxon>
        <taxon>Mycobacteriales</taxon>
        <taxon>Mycobacteriaceae</taxon>
        <taxon>Mycobacterium</taxon>
    </lineage>
</organism>
<dbReference type="KEGG" id="mjl:Mjls_4596"/>
<sequence length="728" mass="82330">MNRLGIELRNCHGIRELDASFEFKNGGNSIAVYAPNGTMKTSLARTLADLARGVETQDRMFPERATIRRVVDHDGNELDSGDVVVVLSYDEELGPTESTSTLLVNTELRKEYEALQLALLSARDELIVALREQSGTKEDVVSVVSRVFTQQENSFFTALVRLSYEIGHQDAAPFADVPYDVLFNSKVQPILRTPAIQLALAEYVTRLNELLDESLFFSRDSFNFYNAANVTKSLGDNGFFAAHHSILLHGDGGSPQEVTSKAELDALIAAEKQRIADDGALRKKLEAVEKALNKNADTRAFFNYIAKRDDLLPEFTNIDLFEQNLWKSYIKTHEALYERVVECFKASEERKKEIERQAAAESTQWERVIDIFNDRFFVPFRLAATNRDRVVLGQEKLLKLGFEFEDGTERTAVERGDLLEVLSNGEKKALYILNVLFEVETRKSSGRATLFVIDDLADSFDYKNKYAIIQYLKEMSEEPDFRLILLTHNFDFFRTLESRAVVGYDRCFMAQKGESKVVLSKAVGVRNPFIKDFKLRFFEDGMKRAACIPFIRNILEYTKGETDAEYLQLTSLLHWKSDTAAITHQQLDSIFSNTFASAGSWPVPGDSVVNLVIEQADLALTADEGANFENKIVMSIAIRLLSERHMVTELADSNFTDNIQANQTQALFKAYKNRGHGNADTRDVLDSVVLMTPENIHVNSFMYEPIIDMSDAHLRRLYTDVKKLGSPA</sequence>
<evidence type="ECO:0000313" key="1">
    <source>
        <dbReference type="EMBL" id="ABO00362.1"/>
    </source>
</evidence>
<name>A0A5Q5CLV8_MYCSJ</name>
<reference evidence="1" key="1">
    <citation type="submission" date="2007-02" db="EMBL/GenBank/DDBJ databases">
        <title>Complete sequence of Mycobacterium sp. JLS.</title>
        <authorList>
            <consortium name="US DOE Joint Genome Institute"/>
            <person name="Copeland A."/>
            <person name="Lucas S."/>
            <person name="Lapidus A."/>
            <person name="Barry K."/>
            <person name="Detter J.C."/>
            <person name="Glavina del Rio T."/>
            <person name="Hammon N."/>
            <person name="Israni S."/>
            <person name="Dalin E."/>
            <person name="Tice H."/>
            <person name="Pitluck S."/>
            <person name="Chain P."/>
            <person name="Malfatti S."/>
            <person name="Shin M."/>
            <person name="Vergez L."/>
            <person name="Schmutz J."/>
            <person name="Larimer F."/>
            <person name="Land M."/>
            <person name="Hauser L."/>
            <person name="Kyrpides N."/>
            <person name="Mikhailova N."/>
            <person name="Miller C.D."/>
            <person name="Anderson A.J."/>
            <person name="Sims R.C."/>
            <person name="Richardson P."/>
        </authorList>
    </citation>
    <scope>NUCLEOTIDE SEQUENCE [LARGE SCALE GENOMIC DNA]</scope>
    <source>
        <strain evidence="1">JLS</strain>
    </source>
</reference>